<evidence type="ECO:0000313" key="7">
    <source>
        <dbReference type="EMBL" id="KAL2047885.1"/>
    </source>
</evidence>
<reference evidence="7 8" key="1">
    <citation type="submission" date="2024-09" db="EMBL/GenBank/DDBJ databases">
        <title>Rethinking Asexuality: The Enigmatic Case of Functional Sexual Genes in Lepraria (Stereocaulaceae).</title>
        <authorList>
            <person name="Doellman M."/>
            <person name="Sun Y."/>
            <person name="Barcenas-Pena A."/>
            <person name="Lumbsch H.T."/>
            <person name="Grewe F."/>
        </authorList>
    </citation>
    <scope>NUCLEOTIDE SEQUENCE [LARGE SCALE GENOMIC DNA]</scope>
    <source>
        <strain evidence="7 8">Grewe 0041</strain>
    </source>
</reference>
<dbReference type="InterPro" id="IPR006594">
    <property type="entry name" value="LisH"/>
</dbReference>
<dbReference type="Pfam" id="PF08513">
    <property type="entry name" value="LisH"/>
    <property type="match status" value="1"/>
</dbReference>
<dbReference type="InterPro" id="IPR045183">
    <property type="entry name" value="Ebi-like"/>
</dbReference>
<dbReference type="PROSITE" id="PS50082">
    <property type="entry name" value="WD_REPEATS_2"/>
    <property type="match status" value="1"/>
</dbReference>
<comment type="caution">
    <text evidence="7">The sequence shown here is derived from an EMBL/GenBank/DDBJ whole genome shotgun (WGS) entry which is preliminary data.</text>
</comment>
<dbReference type="SMART" id="SM00320">
    <property type="entry name" value="WD40"/>
    <property type="match status" value="5"/>
</dbReference>
<keyword evidence="3" id="KW-0677">Repeat</keyword>
<protein>
    <submittedName>
        <fullName evidence="7">Uncharacterized protein</fullName>
    </submittedName>
</protein>
<dbReference type="InterPro" id="IPR001680">
    <property type="entry name" value="WD40_rpt"/>
</dbReference>
<keyword evidence="2 5" id="KW-0853">WD repeat</keyword>
<accession>A0ABR4AQ94</accession>
<dbReference type="PANTHER" id="PTHR22846">
    <property type="entry name" value="WD40 REPEAT PROTEIN"/>
    <property type="match status" value="1"/>
</dbReference>
<dbReference type="Gene3D" id="1.20.960.30">
    <property type="match status" value="1"/>
</dbReference>
<evidence type="ECO:0000256" key="5">
    <source>
        <dbReference type="PROSITE-ProRule" id="PRU00221"/>
    </source>
</evidence>
<keyword evidence="4" id="KW-0539">Nucleus</keyword>
<proteinExistence type="predicted"/>
<feature type="repeat" description="WD" evidence="5">
    <location>
        <begin position="465"/>
        <end position="507"/>
    </location>
</feature>
<dbReference type="InterPro" id="IPR036322">
    <property type="entry name" value="WD40_repeat_dom_sf"/>
</dbReference>
<dbReference type="EMBL" id="JBHFEH010000089">
    <property type="protein sequence ID" value="KAL2047885.1"/>
    <property type="molecule type" value="Genomic_DNA"/>
</dbReference>
<name>A0ABR4AQ94_9LECA</name>
<dbReference type="PANTHER" id="PTHR22846:SF2">
    <property type="entry name" value="F-BOX-LIKE_WD REPEAT-CONTAINING PROTEIN EBI"/>
    <property type="match status" value="1"/>
</dbReference>
<dbReference type="Gene3D" id="2.130.10.10">
    <property type="entry name" value="YVTN repeat-like/Quinoprotein amine dehydrogenase"/>
    <property type="match status" value="1"/>
</dbReference>
<dbReference type="Proteomes" id="UP001590951">
    <property type="component" value="Unassembled WGS sequence"/>
</dbReference>
<feature type="region of interest" description="Disordered" evidence="6">
    <location>
        <begin position="92"/>
        <end position="205"/>
    </location>
</feature>
<dbReference type="Pfam" id="PF00400">
    <property type="entry name" value="WD40"/>
    <property type="match status" value="1"/>
</dbReference>
<organism evidence="7 8">
    <name type="scientific">Lepraria finkii</name>
    <dbReference type="NCBI Taxonomy" id="1340010"/>
    <lineage>
        <taxon>Eukaryota</taxon>
        <taxon>Fungi</taxon>
        <taxon>Dikarya</taxon>
        <taxon>Ascomycota</taxon>
        <taxon>Pezizomycotina</taxon>
        <taxon>Lecanoromycetes</taxon>
        <taxon>OSLEUM clade</taxon>
        <taxon>Lecanoromycetidae</taxon>
        <taxon>Lecanorales</taxon>
        <taxon>Lecanorineae</taxon>
        <taxon>Stereocaulaceae</taxon>
        <taxon>Lepraria</taxon>
    </lineage>
</organism>
<evidence type="ECO:0000256" key="3">
    <source>
        <dbReference type="ARBA" id="ARBA00022737"/>
    </source>
</evidence>
<evidence type="ECO:0000313" key="8">
    <source>
        <dbReference type="Proteomes" id="UP001590951"/>
    </source>
</evidence>
<dbReference type="SUPFAM" id="SSF50978">
    <property type="entry name" value="WD40 repeat-like"/>
    <property type="match status" value="1"/>
</dbReference>
<evidence type="ECO:0000256" key="6">
    <source>
        <dbReference type="SAM" id="MobiDB-lite"/>
    </source>
</evidence>
<feature type="compositionally biased region" description="Pro residues" evidence="6">
    <location>
        <begin position="170"/>
        <end position="181"/>
    </location>
</feature>
<keyword evidence="8" id="KW-1185">Reference proteome</keyword>
<evidence type="ECO:0000256" key="4">
    <source>
        <dbReference type="ARBA" id="ARBA00023242"/>
    </source>
</evidence>
<evidence type="ECO:0000256" key="2">
    <source>
        <dbReference type="ARBA" id="ARBA00022574"/>
    </source>
</evidence>
<gene>
    <name evidence="7" type="ORF">ABVK25_011216</name>
</gene>
<dbReference type="InterPro" id="IPR015943">
    <property type="entry name" value="WD40/YVTN_repeat-like_dom_sf"/>
</dbReference>
<evidence type="ECO:0000256" key="1">
    <source>
        <dbReference type="ARBA" id="ARBA00004123"/>
    </source>
</evidence>
<sequence length="620" mass="66499">MAAGSLTSDHVNYLIWRYLQESGHGEAAVKLQRDWLQDPQSLPFAQRIKTHALVSLVQKGLQYLQVEQSLDQPGNRNAISAATLFFGAESARASSSTNQEQFDDAAQASPRPRKHGRENTTNGLGLDFTAPTPAPKRPRRSNNGTEAPLNGDRQANDSMQIDQNGYHYQPEPPVPVSPPGYSPTEDGANGMDLDEDADAPGSSTPEDQLIQALTVGPSRAVQSEKVAELGPQTSVLSVPDETHVMHTAWNPKDPTILAVAGEALCRLWYISRTASFADNHKSFVDILDPAYPSLVTTMAWNLAGDILAVATRDDTSDWVGAVSLWSKTGKALDELPAAQDTVLTLRWSPSGNQLLGMTASGTGTSSLILWDINSSQAMSPPQLPNTVRDAAWISNNQLTICGHDIIASSLLEGGRILALNTRPDPQAHQVWSHIYYDSRTHIIALAAEDTGVLGLIDPSDALRTHTAHEEQITALAYQPVTNLSAYPASAPRLLATSSLDGTIKIWDAKRPFTLVHNLPLGYAVPAMAMSFTPDGFLVAGANWNRALIWNAEAGGLPKASWKGDLGTLTNGLLTNGDGVDRNIDEDGIGGEQNCSLSWDAEGGKLALGVGSQISIINLRP</sequence>
<comment type="subcellular location">
    <subcellularLocation>
        <location evidence="1">Nucleus</location>
    </subcellularLocation>
</comment>